<evidence type="ECO:0000313" key="1">
    <source>
        <dbReference type="EMBL" id="CAK0829098.1"/>
    </source>
</evidence>
<comment type="caution">
    <text evidence="1">The sequence shown here is derived from an EMBL/GenBank/DDBJ whole genome shotgun (WGS) entry which is preliminary data.</text>
</comment>
<keyword evidence="2" id="KW-1185">Reference proteome</keyword>
<dbReference type="Proteomes" id="UP001189429">
    <property type="component" value="Unassembled WGS sequence"/>
</dbReference>
<proteinExistence type="predicted"/>
<sequence length="171" mass="18201">AVFDGRDVNCDPKHLMEYGFLDFIPAAVVARSPAPAGRLPVGTCRGAQGAYSTIDYWLASLFIASSLTPPLPVDGWPASPHFPMMTSLDARAKAVKFLVLRAPKAFPKAAPTEDVTPVSADGARDLIEDDVAHGGVASPVQAQARLDHLCAEFANLVEEELLVRYGIPACD</sequence>
<feature type="non-terminal residue" evidence="1">
    <location>
        <position position="1"/>
    </location>
</feature>
<feature type="non-terminal residue" evidence="1">
    <location>
        <position position="171"/>
    </location>
</feature>
<protein>
    <submittedName>
        <fullName evidence="1">Uncharacterized protein</fullName>
    </submittedName>
</protein>
<organism evidence="1 2">
    <name type="scientific">Prorocentrum cordatum</name>
    <dbReference type="NCBI Taxonomy" id="2364126"/>
    <lineage>
        <taxon>Eukaryota</taxon>
        <taxon>Sar</taxon>
        <taxon>Alveolata</taxon>
        <taxon>Dinophyceae</taxon>
        <taxon>Prorocentrales</taxon>
        <taxon>Prorocentraceae</taxon>
        <taxon>Prorocentrum</taxon>
    </lineage>
</organism>
<gene>
    <name evidence="1" type="ORF">PCOR1329_LOCUS28138</name>
</gene>
<name>A0ABN9SAW4_9DINO</name>
<reference evidence="1" key="1">
    <citation type="submission" date="2023-10" db="EMBL/GenBank/DDBJ databases">
        <authorList>
            <person name="Chen Y."/>
            <person name="Shah S."/>
            <person name="Dougan E. K."/>
            <person name="Thang M."/>
            <person name="Chan C."/>
        </authorList>
    </citation>
    <scope>NUCLEOTIDE SEQUENCE [LARGE SCALE GENOMIC DNA]</scope>
</reference>
<dbReference type="EMBL" id="CAUYUJ010010331">
    <property type="protein sequence ID" value="CAK0829098.1"/>
    <property type="molecule type" value="Genomic_DNA"/>
</dbReference>
<accession>A0ABN9SAW4</accession>
<evidence type="ECO:0000313" key="2">
    <source>
        <dbReference type="Proteomes" id="UP001189429"/>
    </source>
</evidence>